<feature type="region of interest" description="Disordered" evidence="1">
    <location>
        <begin position="407"/>
        <end position="428"/>
    </location>
</feature>
<protein>
    <submittedName>
        <fullName evidence="2">Uncharacterized protein</fullName>
    </submittedName>
</protein>
<organism evidence="2">
    <name type="scientific">Cacopsylla melanoneura</name>
    <dbReference type="NCBI Taxonomy" id="428564"/>
    <lineage>
        <taxon>Eukaryota</taxon>
        <taxon>Metazoa</taxon>
        <taxon>Ecdysozoa</taxon>
        <taxon>Arthropoda</taxon>
        <taxon>Hexapoda</taxon>
        <taxon>Insecta</taxon>
        <taxon>Pterygota</taxon>
        <taxon>Neoptera</taxon>
        <taxon>Paraneoptera</taxon>
        <taxon>Hemiptera</taxon>
        <taxon>Sternorrhyncha</taxon>
        <taxon>Psylloidea</taxon>
        <taxon>Psyllidae</taxon>
        <taxon>Psyllinae</taxon>
        <taxon>Cacopsylla</taxon>
    </lineage>
</organism>
<name>A0A8D8ZLB3_9HEMI</name>
<feature type="compositionally biased region" description="Basic and acidic residues" evidence="1">
    <location>
        <begin position="122"/>
        <end position="135"/>
    </location>
</feature>
<evidence type="ECO:0000313" key="2">
    <source>
        <dbReference type="EMBL" id="CAG6749853.1"/>
    </source>
</evidence>
<accession>A0A8D8ZLB3</accession>
<feature type="region of interest" description="Disordered" evidence="1">
    <location>
        <begin position="113"/>
        <end position="349"/>
    </location>
</feature>
<feature type="compositionally biased region" description="Acidic residues" evidence="1">
    <location>
        <begin position="311"/>
        <end position="336"/>
    </location>
</feature>
<feature type="compositionally biased region" description="Basic and acidic residues" evidence="1">
    <location>
        <begin position="230"/>
        <end position="253"/>
    </location>
</feature>
<evidence type="ECO:0000256" key="1">
    <source>
        <dbReference type="SAM" id="MobiDB-lite"/>
    </source>
</evidence>
<feature type="compositionally biased region" description="Polar residues" evidence="1">
    <location>
        <begin position="177"/>
        <end position="193"/>
    </location>
</feature>
<sequence length="445" mass="50968">MGSPLPTVEWRVGNTSYGKETDPYRKDSYGKETEPYRKDSYGKPAADPYAQVDAYKNGYGKDADPFAKDPYAKSDPYYDEDDPYSKSYSEEAYTNDEETYYYSRNQHEDNKFEAEVTVEEIPGDKSSESLLSRRDTFKRHLQKNRQQQQHLDSPRAAIVPDSLESRDDLDIGDSFETAVSSVSTSVHNKNKQMPQVDFYPESNERRDSGSKQDYTTQNVVFGRPFPRFTGFREERLSSKDTIKSHHSDLRENKPSIVINGMDESYLDDTSDNRQPSVNNQKSSSSIPPGGVKSMTSPSRTSPTIVPQKSFEDDEYYDDEELGEEEEEEEVEEEEEDEKYRRGDSMDDYLDQDEPLVQDVLPKLPKVLTPEVLHGSLDEQERRTSVPKITPKERWLRAYNKIILQLNNGSVPESGRPNGHPSQTRNQRPIGLTNLLSFCGDPLYSL</sequence>
<dbReference type="AlphaFoldDB" id="A0A8D8ZLB3"/>
<feature type="region of interest" description="Disordered" evidence="1">
    <location>
        <begin position="1"/>
        <end position="93"/>
    </location>
</feature>
<feature type="compositionally biased region" description="Basic and acidic residues" evidence="1">
    <location>
        <begin position="19"/>
        <end position="41"/>
    </location>
</feature>
<dbReference type="EMBL" id="HBUF01524539">
    <property type="protein sequence ID" value="CAG6749853.1"/>
    <property type="molecule type" value="Transcribed_RNA"/>
</dbReference>
<feature type="compositionally biased region" description="Basic and acidic residues" evidence="1">
    <location>
        <begin position="59"/>
        <end position="72"/>
    </location>
</feature>
<feature type="compositionally biased region" description="Polar residues" evidence="1">
    <location>
        <begin position="293"/>
        <end position="306"/>
    </location>
</feature>
<reference evidence="2" key="1">
    <citation type="submission" date="2021-05" db="EMBL/GenBank/DDBJ databases">
        <authorList>
            <person name="Alioto T."/>
            <person name="Alioto T."/>
            <person name="Gomez Garrido J."/>
        </authorList>
    </citation>
    <scope>NUCLEOTIDE SEQUENCE</scope>
</reference>
<proteinExistence type="predicted"/>
<feature type="compositionally biased region" description="Polar residues" evidence="1">
    <location>
        <begin position="272"/>
        <end position="286"/>
    </location>
</feature>